<name>A0A6G9QJL8_9GAMM</name>
<feature type="region of interest" description="Disordered" evidence="1">
    <location>
        <begin position="172"/>
        <end position="215"/>
    </location>
</feature>
<evidence type="ECO:0008006" key="4">
    <source>
        <dbReference type="Google" id="ProtNLM"/>
    </source>
</evidence>
<dbReference type="RefSeq" id="WP_167677820.1">
    <property type="nucleotide sequence ID" value="NZ_CP050313.1"/>
</dbReference>
<protein>
    <recommendedName>
        <fullName evidence="4">Catalase</fullName>
    </recommendedName>
</protein>
<feature type="compositionally biased region" description="Basic and acidic residues" evidence="1">
    <location>
        <begin position="245"/>
        <end position="256"/>
    </location>
</feature>
<dbReference type="Pfam" id="PF12118">
    <property type="entry name" value="SprA-related"/>
    <property type="match status" value="1"/>
</dbReference>
<proteinExistence type="predicted"/>
<dbReference type="EMBL" id="CP050313">
    <property type="protein sequence ID" value="QIR14750.1"/>
    <property type="molecule type" value="Genomic_DNA"/>
</dbReference>
<sequence>MDIRQQSSVITQHFAASTTKAQQVSPSASSISSVVPNNLSYLQTKPSSPSVSKPIVDTNRQLDIDVHESSQYSHSSVELQQTSAVKRSPILSSSTPISSLAKSSANHQFSLKTGPMSIAAINPAQISESNNINSQDVNSLGDAPVDVFTEQNPTSPINPFEAQQEQQAKPLFDADGETPFGNREEGQQSPQQVNASNAEQQETSHENQDEDKQASKIEQVEKAIEKQQQKIELAEQQQIDELAKRDAEVKTHEQAHKAVGGMFAQSPSYSYEKGPDGKRYAVDGEVQIDVSVVNGDPQATFNKMQKVYAAAMAPVQPSAADIRVAAEAIQKMNQAKAEMAQQRQEKITPAEDIQHINELANTYKQTIEQSQGFEQSQLAPFSQEESPTSDPQSRFIDKLNQQIDTQNPQVPNATLAYLNNQFNSQTSEINSQQPKQTFEFTV</sequence>
<feature type="compositionally biased region" description="Polar residues" evidence="1">
    <location>
        <begin position="187"/>
        <end position="201"/>
    </location>
</feature>
<gene>
    <name evidence="2" type="ORF">HBH39_09825</name>
</gene>
<accession>A0A6G9QJL8</accession>
<feature type="compositionally biased region" description="Polar residues" evidence="1">
    <location>
        <begin position="149"/>
        <end position="158"/>
    </location>
</feature>
<feature type="region of interest" description="Disordered" evidence="1">
    <location>
        <begin position="132"/>
        <end position="158"/>
    </location>
</feature>
<dbReference type="Proteomes" id="UP000502608">
    <property type="component" value="Chromosome"/>
</dbReference>
<keyword evidence="3" id="KW-1185">Reference proteome</keyword>
<feature type="compositionally biased region" description="Basic and acidic residues" evidence="1">
    <location>
        <begin position="202"/>
        <end position="215"/>
    </location>
</feature>
<dbReference type="KEGG" id="saes:HBH39_09825"/>
<dbReference type="AlphaFoldDB" id="A0A6G9QJL8"/>
<reference evidence="2 3" key="1">
    <citation type="submission" date="2020-03" db="EMBL/GenBank/DDBJ databases">
        <title>Complete genome sequence of Shewanella sp.</title>
        <authorList>
            <person name="Kim Y.-S."/>
            <person name="Kim S.-J."/>
            <person name="Jung H.-K."/>
            <person name="Kim K.-H."/>
        </authorList>
    </citation>
    <scope>NUCLEOTIDE SEQUENCE [LARGE SCALE GENOMIC DNA]</scope>
    <source>
        <strain evidence="2 3">PN3F2</strain>
    </source>
</reference>
<evidence type="ECO:0000313" key="2">
    <source>
        <dbReference type="EMBL" id="QIR14750.1"/>
    </source>
</evidence>
<evidence type="ECO:0000256" key="1">
    <source>
        <dbReference type="SAM" id="MobiDB-lite"/>
    </source>
</evidence>
<dbReference type="InterPro" id="IPR021973">
    <property type="entry name" value="SprA-related"/>
</dbReference>
<evidence type="ECO:0000313" key="3">
    <source>
        <dbReference type="Proteomes" id="UP000502608"/>
    </source>
</evidence>
<feature type="region of interest" description="Disordered" evidence="1">
    <location>
        <begin position="245"/>
        <end position="276"/>
    </location>
</feature>
<organism evidence="2 3">
    <name type="scientific">Shewanella aestuarii</name>
    <dbReference type="NCBI Taxonomy" id="1028752"/>
    <lineage>
        <taxon>Bacteria</taxon>
        <taxon>Pseudomonadati</taxon>
        <taxon>Pseudomonadota</taxon>
        <taxon>Gammaproteobacteria</taxon>
        <taxon>Alteromonadales</taxon>
        <taxon>Shewanellaceae</taxon>
        <taxon>Shewanella</taxon>
    </lineage>
</organism>
<feature type="compositionally biased region" description="Polar residues" evidence="1">
    <location>
        <begin position="369"/>
        <end position="392"/>
    </location>
</feature>
<feature type="region of interest" description="Disordered" evidence="1">
    <location>
        <begin position="369"/>
        <end position="394"/>
    </location>
</feature>